<dbReference type="Proteomes" id="UP000054485">
    <property type="component" value="Unassembled WGS sequence"/>
</dbReference>
<gene>
    <name evidence="1" type="ORF">CY34DRAFT_807952</name>
</gene>
<protein>
    <submittedName>
        <fullName evidence="1">Uncharacterized protein</fullName>
    </submittedName>
</protein>
<evidence type="ECO:0000313" key="2">
    <source>
        <dbReference type="Proteomes" id="UP000054485"/>
    </source>
</evidence>
<sequence>MDLEVKTHFELENEFCIRGHHADGLRQPPSINPMTTATKGASALSPLLFLHQELQAALVTQSKGASSEGPK</sequence>
<dbReference type="OrthoDB" id="10367275at2759"/>
<keyword evidence="2" id="KW-1185">Reference proteome</keyword>
<organism evidence="1 2">
    <name type="scientific">Suillus luteus UH-Slu-Lm8-n1</name>
    <dbReference type="NCBI Taxonomy" id="930992"/>
    <lineage>
        <taxon>Eukaryota</taxon>
        <taxon>Fungi</taxon>
        <taxon>Dikarya</taxon>
        <taxon>Basidiomycota</taxon>
        <taxon>Agaricomycotina</taxon>
        <taxon>Agaricomycetes</taxon>
        <taxon>Agaricomycetidae</taxon>
        <taxon>Boletales</taxon>
        <taxon>Suillineae</taxon>
        <taxon>Suillaceae</taxon>
        <taxon>Suillus</taxon>
    </lineage>
</organism>
<proteinExistence type="predicted"/>
<dbReference type="InParanoid" id="A0A0C9ZPV3"/>
<evidence type="ECO:0000313" key="1">
    <source>
        <dbReference type="EMBL" id="KIK39725.1"/>
    </source>
</evidence>
<accession>A0A0C9ZPV3</accession>
<dbReference type="EMBL" id="KN835331">
    <property type="protein sequence ID" value="KIK39725.1"/>
    <property type="molecule type" value="Genomic_DNA"/>
</dbReference>
<reference evidence="2" key="2">
    <citation type="submission" date="2015-01" db="EMBL/GenBank/DDBJ databases">
        <title>Evolutionary Origins and Diversification of the Mycorrhizal Mutualists.</title>
        <authorList>
            <consortium name="DOE Joint Genome Institute"/>
            <consortium name="Mycorrhizal Genomics Consortium"/>
            <person name="Kohler A."/>
            <person name="Kuo A."/>
            <person name="Nagy L.G."/>
            <person name="Floudas D."/>
            <person name="Copeland A."/>
            <person name="Barry K.W."/>
            <person name="Cichocki N."/>
            <person name="Veneault-Fourrey C."/>
            <person name="LaButti K."/>
            <person name="Lindquist E.A."/>
            <person name="Lipzen A."/>
            <person name="Lundell T."/>
            <person name="Morin E."/>
            <person name="Murat C."/>
            <person name="Riley R."/>
            <person name="Ohm R."/>
            <person name="Sun H."/>
            <person name="Tunlid A."/>
            <person name="Henrissat B."/>
            <person name="Grigoriev I.V."/>
            <person name="Hibbett D.S."/>
            <person name="Martin F."/>
        </authorList>
    </citation>
    <scope>NUCLEOTIDE SEQUENCE [LARGE SCALE GENOMIC DNA]</scope>
    <source>
        <strain evidence="2">UH-Slu-Lm8-n1</strain>
    </source>
</reference>
<dbReference type="AlphaFoldDB" id="A0A0C9ZPV3"/>
<name>A0A0C9ZPV3_9AGAM</name>
<dbReference type="HOGENOM" id="CLU_2741727_0_0_1"/>
<reference evidence="1 2" key="1">
    <citation type="submission" date="2014-04" db="EMBL/GenBank/DDBJ databases">
        <authorList>
            <consortium name="DOE Joint Genome Institute"/>
            <person name="Kuo A."/>
            <person name="Ruytinx J."/>
            <person name="Rineau F."/>
            <person name="Colpaert J."/>
            <person name="Kohler A."/>
            <person name="Nagy L.G."/>
            <person name="Floudas D."/>
            <person name="Copeland A."/>
            <person name="Barry K.W."/>
            <person name="Cichocki N."/>
            <person name="Veneault-Fourrey C."/>
            <person name="LaButti K."/>
            <person name="Lindquist E.A."/>
            <person name="Lipzen A."/>
            <person name="Lundell T."/>
            <person name="Morin E."/>
            <person name="Murat C."/>
            <person name="Sun H."/>
            <person name="Tunlid A."/>
            <person name="Henrissat B."/>
            <person name="Grigoriev I.V."/>
            <person name="Hibbett D.S."/>
            <person name="Martin F."/>
            <person name="Nordberg H.P."/>
            <person name="Cantor M.N."/>
            <person name="Hua S.X."/>
        </authorList>
    </citation>
    <scope>NUCLEOTIDE SEQUENCE [LARGE SCALE GENOMIC DNA]</scope>
    <source>
        <strain evidence="1 2">UH-Slu-Lm8-n1</strain>
    </source>
</reference>